<evidence type="ECO:0000313" key="2">
    <source>
        <dbReference type="EMBL" id="GEC07661.1"/>
    </source>
</evidence>
<name>A0A4Y3VPH5_9ACTN</name>
<accession>A0A4Y3VPH5</accession>
<comment type="caution">
    <text evidence="2">The sequence shown here is derived from an EMBL/GenBank/DDBJ whole genome shotgun (WGS) entry which is preliminary data.</text>
</comment>
<evidence type="ECO:0000256" key="1">
    <source>
        <dbReference type="SAM" id="MobiDB-lite"/>
    </source>
</evidence>
<keyword evidence="3" id="KW-1185">Reference proteome</keyword>
<organism evidence="2 3">
    <name type="scientific">Streptomyces spinoverrucosus</name>
    <dbReference type="NCBI Taxonomy" id="284043"/>
    <lineage>
        <taxon>Bacteria</taxon>
        <taxon>Bacillati</taxon>
        <taxon>Actinomycetota</taxon>
        <taxon>Actinomycetes</taxon>
        <taxon>Kitasatosporales</taxon>
        <taxon>Streptomycetaceae</taxon>
        <taxon>Streptomyces</taxon>
    </lineage>
</organism>
<dbReference type="AlphaFoldDB" id="A0A4Y3VPH5"/>
<protein>
    <submittedName>
        <fullName evidence="2">Uncharacterized protein</fullName>
    </submittedName>
</protein>
<feature type="region of interest" description="Disordered" evidence="1">
    <location>
        <begin position="23"/>
        <end position="68"/>
    </location>
</feature>
<reference evidence="2 3" key="1">
    <citation type="submission" date="2019-06" db="EMBL/GenBank/DDBJ databases">
        <title>Whole genome shotgun sequence of Streptomyces spinoverrucosus NBRC 14228.</title>
        <authorList>
            <person name="Hosoyama A."/>
            <person name="Uohara A."/>
            <person name="Ohji S."/>
            <person name="Ichikawa N."/>
        </authorList>
    </citation>
    <scope>NUCLEOTIDE SEQUENCE [LARGE SCALE GENOMIC DNA]</scope>
    <source>
        <strain evidence="2 3">NBRC 14228</strain>
    </source>
</reference>
<evidence type="ECO:0000313" key="3">
    <source>
        <dbReference type="Proteomes" id="UP000317881"/>
    </source>
</evidence>
<proteinExistence type="predicted"/>
<sequence>MWLRGDTLCLGLAALAGAAECVPQESENAHVRNPSREVMPVNPWPGRTRKVSGPGRGDGVRVKGRTKP</sequence>
<gene>
    <name evidence="2" type="ORF">SSP24_53160</name>
</gene>
<dbReference type="Proteomes" id="UP000317881">
    <property type="component" value="Unassembled WGS sequence"/>
</dbReference>
<dbReference type="EMBL" id="BJND01000041">
    <property type="protein sequence ID" value="GEC07661.1"/>
    <property type="molecule type" value="Genomic_DNA"/>
</dbReference>